<dbReference type="EMBL" id="CP101118">
    <property type="protein sequence ID" value="WZF89318.1"/>
    <property type="molecule type" value="Genomic_DNA"/>
</dbReference>
<dbReference type="Gene3D" id="3.40.50.12780">
    <property type="entry name" value="N-terminal domain of ligase-like"/>
    <property type="match status" value="1"/>
</dbReference>
<reference evidence="1 2" key="1">
    <citation type="submission" date="2022-07" db="EMBL/GenBank/DDBJ databases">
        <title>A copper resistant bacterium isolated from sediment samples of deep sea hydrothermal areas.</title>
        <authorList>
            <person name="Zeng X."/>
        </authorList>
    </citation>
    <scope>NUCLEOTIDE SEQUENCE [LARGE SCALE GENOMIC DNA]</scope>
    <source>
        <strain evidence="2">CuT 6</strain>
    </source>
</reference>
<evidence type="ECO:0000313" key="2">
    <source>
        <dbReference type="Proteomes" id="UP001475781"/>
    </source>
</evidence>
<dbReference type="PANTHER" id="PTHR36932:SF1">
    <property type="entry name" value="CAPSULAR POLYSACCHARIDE BIOSYNTHESIS PROTEIN"/>
    <property type="match status" value="1"/>
</dbReference>
<accession>A0ABZ2W3I5</accession>
<dbReference type="Proteomes" id="UP001475781">
    <property type="component" value="Chromosome"/>
</dbReference>
<evidence type="ECO:0000313" key="1">
    <source>
        <dbReference type="EMBL" id="WZF89318.1"/>
    </source>
</evidence>
<dbReference type="PANTHER" id="PTHR36932">
    <property type="entry name" value="CAPSULAR POLYSACCHARIDE BIOSYNTHESIS PROTEIN"/>
    <property type="match status" value="1"/>
</dbReference>
<dbReference type="InterPro" id="IPR053158">
    <property type="entry name" value="CapK_Type1_Caps_Biosynth"/>
</dbReference>
<gene>
    <name evidence="1" type="ORF">NLK58_03635</name>
</gene>
<sequence>MSKKQLLTHCKDKQERSDLLRFGRHTAGTTGEPTHVSLTREELARMLGVRDYCFRHYGVKLGQREARLWGRPKDGIKSWLKNFGMNRRVFHPVGPEAKEEVTDLLNWKPDYLYGYASLLLEAAQILASMDIEFDPPKCVVCTAESILPAQKAYISRMFKAPVAEEYGSTEFDVIAFECAEGHRHLVNPWVIIENSGDKGCLATDVSRTSQNLVRYELGDYLTLEVTGCGLLGAKEVVYQLEGRSINRFAYLSKNEKFHALQFARAVNRYQSISGEAFEFTVYQHQYGRFILETSISPKKGRLDLSAFISEYLYRVVGVRVNITPTNEGINREPHKKKGYFVQSMDLDHDG</sequence>
<name>A0ABZ2W3I5_9GAMM</name>
<proteinExistence type="predicted"/>
<dbReference type="RefSeq" id="WP_341582085.1">
    <property type="nucleotide sequence ID" value="NZ_CP101118.1"/>
</dbReference>
<organism evidence="1 2">
    <name type="scientific">Marinobacter metalliresistant</name>
    <dbReference type="NCBI Taxonomy" id="2961995"/>
    <lineage>
        <taxon>Bacteria</taxon>
        <taxon>Pseudomonadati</taxon>
        <taxon>Pseudomonadota</taxon>
        <taxon>Gammaproteobacteria</taxon>
        <taxon>Pseudomonadales</taxon>
        <taxon>Marinobacteraceae</taxon>
        <taxon>Marinobacter</taxon>
    </lineage>
</organism>
<dbReference type="InterPro" id="IPR042099">
    <property type="entry name" value="ANL_N_sf"/>
</dbReference>
<dbReference type="SUPFAM" id="SSF56801">
    <property type="entry name" value="Acetyl-CoA synthetase-like"/>
    <property type="match status" value="1"/>
</dbReference>
<protein>
    <submittedName>
        <fullName evidence="1">CoF synthetase</fullName>
    </submittedName>
</protein>
<keyword evidence="2" id="KW-1185">Reference proteome</keyword>